<reference evidence="2" key="1">
    <citation type="submission" date="2015-12" db="EMBL/GenBank/DDBJ databases">
        <title>Complete genome sequence of Lutibacter profundus strain LP1.</title>
        <authorList>
            <person name="Wissuwa J."/>
            <person name="Le Moine Bauer S."/>
            <person name="Stokke R."/>
            <person name="Dahle H."/>
            <person name="Steen I.H."/>
        </authorList>
    </citation>
    <scope>NUCLEOTIDE SEQUENCE [LARGE SCALE GENOMIC DNA]</scope>
    <source>
        <strain evidence="2">LP1</strain>
    </source>
</reference>
<name>A0A120IE13_9FLAO</name>
<accession>A0A120IE13</accession>
<dbReference type="EMBL" id="CP013355">
    <property type="protein sequence ID" value="AMC10242.1"/>
    <property type="molecule type" value="Genomic_DNA"/>
</dbReference>
<evidence type="ECO:0000313" key="1">
    <source>
        <dbReference type="EMBL" id="AMC10242.1"/>
    </source>
</evidence>
<dbReference type="RefSeq" id="WP_068206086.1">
    <property type="nucleotide sequence ID" value="NZ_CP013355.1"/>
</dbReference>
<evidence type="ECO:0000313" key="2">
    <source>
        <dbReference type="Proteomes" id="UP000059672"/>
    </source>
</evidence>
<reference evidence="1 2" key="2">
    <citation type="journal article" date="2016" name="Int. J. Syst. Evol. Microbiol.">
        <title>Lutibacter profundi sp. nov., isolated from a deep-sea hydrothermal system on the Arctic Mid-Ocean Ridge and emended description of the genus Lutibacter.</title>
        <authorList>
            <person name="Le Moine Bauer S."/>
            <person name="Roalkvam I."/>
            <person name="Steen I.H."/>
            <person name="Dahle H."/>
        </authorList>
    </citation>
    <scope>NUCLEOTIDE SEQUENCE [LARGE SCALE GENOMIC DNA]</scope>
    <source>
        <strain evidence="1 2">LP1</strain>
    </source>
</reference>
<dbReference type="Proteomes" id="UP000059672">
    <property type="component" value="Chromosome"/>
</dbReference>
<protein>
    <submittedName>
        <fullName evidence="1">Uncharacterized protein</fullName>
    </submittedName>
</protein>
<dbReference type="KEGG" id="lut:Lupro_02785"/>
<gene>
    <name evidence="1" type="ORF">Lupro_02785</name>
</gene>
<dbReference type="STRING" id="1622118.Lupro_02785"/>
<sequence>MLVKEITGSQITNNISAKEAPIGQVLIPIFVEHYTDWYQNLNGGNTYFYLVSTKYSGTTVEYVYVNTGFQLYGTYHEHFDDPHGPPNHPDNHPDEIILDPSSITVVETLKPILDLNDFLKCINKNIGATITIYVDQPFANSDVIASPLDKAGHSFISINQNGNVSTFGFYPNGHATPYSPTQSSAIGDDSGHSYDVSISFNVAPSVLQNIMEYSYNYNPIYDLNSYNCTDFAIEIGNMAGLSLPDCYQPWINDGGGSNPATFGQYIRNNLNNNSIVKNITGGTSPINIKNCL</sequence>
<dbReference type="OrthoDB" id="1454445at2"/>
<keyword evidence="2" id="KW-1185">Reference proteome</keyword>
<organism evidence="1 2">
    <name type="scientific">Lutibacter profundi</name>
    <dbReference type="NCBI Taxonomy" id="1622118"/>
    <lineage>
        <taxon>Bacteria</taxon>
        <taxon>Pseudomonadati</taxon>
        <taxon>Bacteroidota</taxon>
        <taxon>Flavobacteriia</taxon>
        <taxon>Flavobacteriales</taxon>
        <taxon>Flavobacteriaceae</taxon>
        <taxon>Lutibacter</taxon>
    </lineage>
</organism>
<dbReference type="AlphaFoldDB" id="A0A120IE13"/>
<proteinExistence type="predicted"/>